<keyword evidence="2" id="KW-1185">Reference proteome</keyword>
<evidence type="ECO:0000313" key="2">
    <source>
        <dbReference type="Proteomes" id="UP000828390"/>
    </source>
</evidence>
<dbReference type="Proteomes" id="UP000828390">
    <property type="component" value="Unassembled WGS sequence"/>
</dbReference>
<name>A0A9D4GJ51_DREPO</name>
<comment type="caution">
    <text evidence="1">The sequence shown here is derived from an EMBL/GenBank/DDBJ whole genome shotgun (WGS) entry which is preliminary data.</text>
</comment>
<accession>A0A9D4GJ51</accession>
<sequence length="68" mass="7470">MPGGIFSEFSRFFQTSARFLQTSAVSVSVEITFPSLDSVTSWSQAMLVKYILFPSGLTAQDVTLFQPA</sequence>
<proteinExistence type="predicted"/>
<dbReference type="EMBL" id="JAIWYP010000005">
    <property type="protein sequence ID" value="KAH3816343.1"/>
    <property type="molecule type" value="Genomic_DNA"/>
</dbReference>
<protein>
    <submittedName>
        <fullName evidence="1">Uncharacterized protein</fullName>
    </submittedName>
</protein>
<reference evidence="1" key="2">
    <citation type="submission" date="2020-11" db="EMBL/GenBank/DDBJ databases">
        <authorList>
            <person name="McCartney M.A."/>
            <person name="Auch B."/>
            <person name="Kono T."/>
            <person name="Mallez S."/>
            <person name="Becker A."/>
            <person name="Gohl D.M."/>
            <person name="Silverstein K.A.T."/>
            <person name="Koren S."/>
            <person name="Bechman K.B."/>
            <person name="Herman A."/>
            <person name="Abrahante J.E."/>
            <person name="Garbe J."/>
        </authorList>
    </citation>
    <scope>NUCLEOTIDE SEQUENCE</scope>
    <source>
        <strain evidence="1">Duluth1</strain>
        <tissue evidence="1">Whole animal</tissue>
    </source>
</reference>
<reference evidence="1" key="1">
    <citation type="journal article" date="2019" name="bioRxiv">
        <title>The Genome of the Zebra Mussel, Dreissena polymorpha: A Resource for Invasive Species Research.</title>
        <authorList>
            <person name="McCartney M.A."/>
            <person name="Auch B."/>
            <person name="Kono T."/>
            <person name="Mallez S."/>
            <person name="Zhang Y."/>
            <person name="Obille A."/>
            <person name="Becker A."/>
            <person name="Abrahante J.E."/>
            <person name="Garbe J."/>
            <person name="Badalamenti J.P."/>
            <person name="Herman A."/>
            <person name="Mangelson H."/>
            <person name="Liachko I."/>
            <person name="Sullivan S."/>
            <person name="Sone E.D."/>
            <person name="Koren S."/>
            <person name="Silverstein K.A.T."/>
            <person name="Beckman K.B."/>
            <person name="Gohl D.M."/>
        </authorList>
    </citation>
    <scope>NUCLEOTIDE SEQUENCE</scope>
    <source>
        <strain evidence="1">Duluth1</strain>
        <tissue evidence="1">Whole animal</tissue>
    </source>
</reference>
<organism evidence="1 2">
    <name type="scientific">Dreissena polymorpha</name>
    <name type="common">Zebra mussel</name>
    <name type="synonym">Mytilus polymorpha</name>
    <dbReference type="NCBI Taxonomy" id="45954"/>
    <lineage>
        <taxon>Eukaryota</taxon>
        <taxon>Metazoa</taxon>
        <taxon>Spiralia</taxon>
        <taxon>Lophotrochozoa</taxon>
        <taxon>Mollusca</taxon>
        <taxon>Bivalvia</taxon>
        <taxon>Autobranchia</taxon>
        <taxon>Heteroconchia</taxon>
        <taxon>Euheterodonta</taxon>
        <taxon>Imparidentia</taxon>
        <taxon>Neoheterodontei</taxon>
        <taxon>Myida</taxon>
        <taxon>Dreissenoidea</taxon>
        <taxon>Dreissenidae</taxon>
        <taxon>Dreissena</taxon>
    </lineage>
</organism>
<gene>
    <name evidence="1" type="ORF">DPMN_117858</name>
</gene>
<dbReference type="AlphaFoldDB" id="A0A9D4GJ51"/>
<evidence type="ECO:0000313" key="1">
    <source>
        <dbReference type="EMBL" id="KAH3816343.1"/>
    </source>
</evidence>